<dbReference type="CDD" id="cd06261">
    <property type="entry name" value="TM_PBP2"/>
    <property type="match status" value="1"/>
</dbReference>
<dbReference type="InterPro" id="IPR050901">
    <property type="entry name" value="BP-dep_ABC_trans_perm"/>
</dbReference>
<keyword evidence="5 7" id="KW-1133">Transmembrane helix</keyword>
<comment type="subcellular location">
    <subcellularLocation>
        <location evidence="1 7">Cell membrane</location>
        <topology evidence="1 7">Multi-pass membrane protein</topology>
    </subcellularLocation>
</comment>
<dbReference type="EMBL" id="SLUN01000002">
    <property type="protein sequence ID" value="TCL76550.1"/>
    <property type="molecule type" value="Genomic_DNA"/>
</dbReference>
<dbReference type="SUPFAM" id="SSF161098">
    <property type="entry name" value="MetI-like"/>
    <property type="match status" value="1"/>
</dbReference>
<dbReference type="PANTHER" id="PTHR32243">
    <property type="entry name" value="MALTOSE TRANSPORT SYSTEM PERMEASE-RELATED"/>
    <property type="match status" value="1"/>
</dbReference>
<comment type="similarity">
    <text evidence="7">Belongs to the binding-protein-dependent transport system permease family.</text>
</comment>
<evidence type="ECO:0000256" key="2">
    <source>
        <dbReference type="ARBA" id="ARBA00022448"/>
    </source>
</evidence>
<keyword evidence="6 7" id="KW-0472">Membrane</keyword>
<evidence type="ECO:0000256" key="6">
    <source>
        <dbReference type="ARBA" id="ARBA00023136"/>
    </source>
</evidence>
<dbReference type="GO" id="GO:0055085">
    <property type="term" value="P:transmembrane transport"/>
    <property type="evidence" value="ECO:0007669"/>
    <property type="project" value="InterPro"/>
</dbReference>
<feature type="transmembrane region" description="Helical" evidence="7">
    <location>
        <begin position="238"/>
        <end position="262"/>
    </location>
</feature>
<dbReference type="Gene3D" id="1.10.3720.10">
    <property type="entry name" value="MetI-like"/>
    <property type="match status" value="1"/>
</dbReference>
<dbReference type="InterPro" id="IPR035906">
    <property type="entry name" value="MetI-like_sf"/>
</dbReference>
<evidence type="ECO:0000313" key="10">
    <source>
        <dbReference type="Proteomes" id="UP000295008"/>
    </source>
</evidence>
<feature type="transmembrane region" description="Helical" evidence="7">
    <location>
        <begin position="137"/>
        <end position="157"/>
    </location>
</feature>
<keyword evidence="3" id="KW-1003">Cell membrane</keyword>
<evidence type="ECO:0000256" key="3">
    <source>
        <dbReference type="ARBA" id="ARBA00022475"/>
    </source>
</evidence>
<dbReference type="Proteomes" id="UP000295008">
    <property type="component" value="Unassembled WGS sequence"/>
</dbReference>
<dbReference type="PANTHER" id="PTHR32243:SF18">
    <property type="entry name" value="INNER MEMBRANE ABC TRANSPORTER PERMEASE PROTEIN YCJP"/>
    <property type="match status" value="1"/>
</dbReference>
<evidence type="ECO:0000256" key="5">
    <source>
        <dbReference type="ARBA" id="ARBA00022989"/>
    </source>
</evidence>
<dbReference type="GO" id="GO:0005886">
    <property type="term" value="C:plasma membrane"/>
    <property type="evidence" value="ECO:0007669"/>
    <property type="project" value="UniProtKB-SubCell"/>
</dbReference>
<evidence type="ECO:0000256" key="7">
    <source>
        <dbReference type="RuleBase" id="RU363032"/>
    </source>
</evidence>
<dbReference type="OrthoDB" id="9810086at2"/>
<sequence>MNATQREKRRQFWLHALATVILIAFMIPVIWLFLTSIKSRTDAFAMPPVWFFKPTFENYQSLLRNEPFFKYLWNSFFIAAMAALLAGFIGTPMAYALSRFKFKGQNFLAFWVLASRIAPPMALVLPFFLMFRALNLVNSYTSIICIYMTLNLAFVVWMMRGYLAQVPVSIEEAARIDGCSIFSTLMRVTLPLVSQGLTATLVFCFMANWSEFVLALIFTGTETRTAPVLIAGFVTTEGIKWGMIGAAGTIVNVPVIIFAMFLQKYFVRGLTAGAVKG</sequence>
<reference evidence="9 10" key="1">
    <citation type="submission" date="2019-03" db="EMBL/GenBank/DDBJ databases">
        <title>Genomic Encyclopedia of Type Strains, Phase IV (KMG-IV): sequencing the most valuable type-strain genomes for metagenomic binning, comparative biology and taxonomic classification.</title>
        <authorList>
            <person name="Goeker M."/>
        </authorList>
    </citation>
    <scope>NUCLEOTIDE SEQUENCE [LARGE SCALE GENOMIC DNA]</scope>
    <source>
        <strain evidence="9 10">LX-B</strain>
    </source>
</reference>
<evidence type="ECO:0000313" key="9">
    <source>
        <dbReference type="EMBL" id="TCL76550.1"/>
    </source>
</evidence>
<evidence type="ECO:0000256" key="4">
    <source>
        <dbReference type="ARBA" id="ARBA00022692"/>
    </source>
</evidence>
<keyword evidence="2 7" id="KW-0813">Transport</keyword>
<evidence type="ECO:0000256" key="1">
    <source>
        <dbReference type="ARBA" id="ARBA00004651"/>
    </source>
</evidence>
<evidence type="ECO:0000259" key="8">
    <source>
        <dbReference type="PROSITE" id="PS50928"/>
    </source>
</evidence>
<protein>
    <submittedName>
        <fullName evidence="9">Carbohydrate ABC transporter membrane protein 2 (CUT1 family)</fullName>
    </submittedName>
</protein>
<dbReference type="Pfam" id="PF00528">
    <property type="entry name" value="BPD_transp_1"/>
    <property type="match status" value="1"/>
</dbReference>
<accession>A0A4R1SC00</accession>
<dbReference type="AlphaFoldDB" id="A0A4R1SC00"/>
<feature type="transmembrane region" description="Helical" evidence="7">
    <location>
        <begin position="71"/>
        <end position="95"/>
    </location>
</feature>
<proteinExistence type="inferred from homology"/>
<feature type="domain" description="ABC transmembrane type-1" evidence="8">
    <location>
        <begin position="72"/>
        <end position="262"/>
    </location>
</feature>
<feature type="transmembrane region" description="Helical" evidence="7">
    <location>
        <begin position="12"/>
        <end position="34"/>
    </location>
</feature>
<gene>
    <name evidence="9" type="ORF">EDC14_1002309</name>
</gene>
<comment type="caution">
    <text evidence="9">The sequence shown here is derived from an EMBL/GenBank/DDBJ whole genome shotgun (WGS) entry which is preliminary data.</text>
</comment>
<feature type="transmembrane region" description="Helical" evidence="7">
    <location>
        <begin position="107"/>
        <end position="131"/>
    </location>
</feature>
<keyword evidence="4 7" id="KW-0812">Transmembrane</keyword>
<organism evidence="9 10">
    <name type="scientific">Hydrogenispora ethanolica</name>
    <dbReference type="NCBI Taxonomy" id="1082276"/>
    <lineage>
        <taxon>Bacteria</taxon>
        <taxon>Bacillati</taxon>
        <taxon>Bacillota</taxon>
        <taxon>Hydrogenispora</taxon>
    </lineage>
</organism>
<dbReference type="PROSITE" id="PS50928">
    <property type="entry name" value="ABC_TM1"/>
    <property type="match status" value="1"/>
</dbReference>
<dbReference type="RefSeq" id="WP_132012718.1">
    <property type="nucleotide sequence ID" value="NZ_SLUN01000002.1"/>
</dbReference>
<keyword evidence="10" id="KW-1185">Reference proteome</keyword>
<dbReference type="InterPro" id="IPR000515">
    <property type="entry name" value="MetI-like"/>
</dbReference>
<name>A0A4R1SC00_HYDET</name>
<feature type="transmembrane region" description="Helical" evidence="7">
    <location>
        <begin position="196"/>
        <end position="218"/>
    </location>
</feature>